<geneLocation type="plasmid" evidence="14">
    <name>pDson02</name>
</geneLocation>
<keyword evidence="10 12" id="KW-0472">Membrane</keyword>
<dbReference type="PANTHER" id="PTHR10110">
    <property type="entry name" value="SODIUM/HYDROGEN EXCHANGER"/>
    <property type="match status" value="1"/>
</dbReference>
<evidence type="ECO:0000256" key="1">
    <source>
        <dbReference type="ARBA" id="ARBA00004651"/>
    </source>
</evidence>
<evidence type="ECO:0000313" key="14">
    <source>
        <dbReference type="EMBL" id="XBV87387.1"/>
    </source>
</evidence>
<dbReference type="Gene3D" id="6.10.140.1330">
    <property type="match status" value="1"/>
</dbReference>
<gene>
    <name evidence="14" type="ORF">ABOD76_20260</name>
</gene>
<evidence type="ECO:0000259" key="13">
    <source>
        <dbReference type="Pfam" id="PF00999"/>
    </source>
</evidence>
<evidence type="ECO:0000256" key="11">
    <source>
        <dbReference type="ARBA" id="ARBA00023201"/>
    </source>
</evidence>
<keyword evidence="8" id="KW-0915">Sodium</keyword>
<keyword evidence="3" id="KW-0813">Transport</keyword>
<keyword evidence="4" id="KW-0050">Antiport</keyword>
<dbReference type="Pfam" id="PF00999">
    <property type="entry name" value="Na_H_Exchanger"/>
    <property type="match status" value="1"/>
</dbReference>
<dbReference type="RefSeq" id="WP_350245537.1">
    <property type="nucleotide sequence ID" value="NZ_CP158300.1"/>
</dbReference>
<feature type="transmembrane region" description="Helical" evidence="12">
    <location>
        <begin position="257"/>
        <end position="275"/>
    </location>
</feature>
<evidence type="ECO:0000256" key="8">
    <source>
        <dbReference type="ARBA" id="ARBA00023053"/>
    </source>
</evidence>
<proteinExistence type="inferred from homology"/>
<feature type="transmembrane region" description="Helical" evidence="12">
    <location>
        <begin position="374"/>
        <end position="393"/>
    </location>
</feature>
<keyword evidence="6 12" id="KW-0812">Transmembrane</keyword>
<evidence type="ECO:0000256" key="2">
    <source>
        <dbReference type="ARBA" id="ARBA00007367"/>
    </source>
</evidence>
<keyword evidence="7 12" id="KW-1133">Transmembrane helix</keyword>
<dbReference type="InterPro" id="IPR018422">
    <property type="entry name" value="Cation/H_exchanger_CPA1"/>
</dbReference>
<evidence type="ECO:0000256" key="9">
    <source>
        <dbReference type="ARBA" id="ARBA00023065"/>
    </source>
</evidence>
<dbReference type="GO" id="GO:0098719">
    <property type="term" value="P:sodium ion import across plasma membrane"/>
    <property type="evidence" value="ECO:0007669"/>
    <property type="project" value="TreeGrafter"/>
</dbReference>
<feature type="transmembrane region" description="Helical" evidence="12">
    <location>
        <begin position="306"/>
        <end position="329"/>
    </location>
</feature>
<keyword evidence="14" id="KW-0614">Plasmid</keyword>
<evidence type="ECO:0000256" key="6">
    <source>
        <dbReference type="ARBA" id="ARBA00022692"/>
    </source>
</evidence>
<organism evidence="14">
    <name type="scientific">Deinococcus sonorensis KR-87</name>
    <dbReference type="NCBI Taxonomy" id="694439"/>
    <lineage>
        <taxon>Bacteria</taxon>
        <taxon>Thermotogati</taxon>
        <taxon>Deinococcota</taxon>
        <taxon>Deinococci</taxon>
        <taxon>Deinococcales</taxon>
        <taxon>Deinococcaceae</taxon>
        <taxon>Deinococcus</taxon>
    </lineage>
</organism>
<dbReference type="AlphaFoldDB" id="A0AAU7UFX4"/>
<dbReference type="KEGG" id="dsc:ABOD76_20260"/>
<feature type="transmembrane region" description="Helical" evidence="12">
    <location>
        <begin position="6"/>
        <end position="24"/>
    </location>
</feature>
<feature type="transmembrane region" description="Helical" evidence="12">
    <location>
        <begin position="165"/>
        <end position="188"/>
    </location>
</feature>
<accession>A0AAU7UFX4</accession>
<evidence type="ECO:0000256" key="4">
    <source>
        <dbReference type="ARBA" id="ARBA00022449"/>
    </source>
</evidence>
<evidence type="ECO:0000256" key="3">
    <source>
        <dbReference type="ARBA" id="ARBA00022448"/>
    </source>
</evidence>
<keyword evidence="9" id="KW-0406">Ion transport</keyword>
<feature type="transmembrane region" description="Helical" evidence="12">
    <location>
        <begin position="234"/>
        <end position="251"/>
    </location>
</feature>
<dbReference type="InterPro" id="IPR006153">
    <property type="entry name" value="Cation/H_exchanger_TM"/>
</dbReference>
<dbReference type="GO" id="GO:0015385">
    <property type="term" value="F:sodium:proton antiporter activity"/>
    <property type="evidence" value="ECO:0007669"/>
    <property type="project" value="InterPro"/>
</dbReference>
<comment type="similarity">
    <text evidence="2">Belongs to the monovalent cation:proton antiporter 1 (CPA1) transporter (TC 2.A.36) family.</text>
</comment>
<evidence type="ECO:0000256" key="5">
    <source>
        <dbReference type="ARBA" id="ARBA00022475"/>
    </source>
</evidence>
<dbReference type="PANTHER" id="PTHR10110:SF195">
    <property type="entry name" value="NA(+)_H(+) ANTIPORTER NHAS2"/>
    <property type="match status" value="1"/>
</dbReference>
<name>A0AAU7UFX4_9DEIO</name>
<dbReference type="GO" id="GO:0051453">
    <property type="term" value="P:regulation of intracellular pH"/>
    <property type="evidence" value="ECO:0007669"/>
    <property type="project" value="TreeGrafter"/>
</dbReference>
<evidence type="ECO:0000256" key="12">
    <source>
        <dbReference type="SAM" id="Phobius"/>
    </source>
</evidence>
<dbReference type="GO" id="GO:0005886">
    <property type="term" value="C:plasma membrane"/>
    <property type="evidence" value="ECO:0007669"/>
    <property type="project" value="UniProtKB-SubCell"/>
</dbReference>
<feature type="transmembrane region" description="Helical" evidence="12">
    <location>
        <begin position="70"/>
        <end position="87"/>
    </location>
</feature>
<feature type="transmembrane region" description="Helical" evidence="12">
    <location>
        <begin position="99"/>
        <end position="122"/>
    </location>
</feature>
<sequence>MQSGELLGIFTTLVALLSYLNSRYWRLPPTIGILLGGLAMAAVVRALDLLGLPPGPQVRAVVQSLPFDTLVLQGLLGFLLFASATQLDVRALMRERRAVVAATLLTTLITMLLIGTGVYLLLRLMGPAVSWTQALLFGAIIAPTDPVAVLPLLRAAHVPLRIQTLIAGESLFNDGVGVVAFTVLVAATPPNPETVTALGTVLLFLREMLGGLLLGALLGWLAVLLQRGTRDENTRLLVTLALVVGGTALAQRLEVSAPVTVAMSGLTLVALLQLWRRRAAQSGQLDRLSGEERHDLKRARLRIISFWNFVDYIVNAALFTVMAFEVLILSVTAQLWLLIPAVILITLLARTVGVWVPLTRLARRQPFMPYTRRLMIWSGLRGGVSLALAFNLPDSPVRNIWLVFTYALVVFSLLVQGLTIPLLARRIGRAAGEADPPAAPLT</sequence>
<feature type="transmembrane region" description="Helical" evidence="12">
    <location>
        <begin position="134"/>
        <end position="153"/>
    </location>
</feature>
<keyword evidence="5" id="KW-1003">Cell membrane</keyword>
<protein>
    <submittedName>
        <fullName evidence="14">Sodium:proton antiporter</fullName>
    </submittedName>
</protein>
<feature type="transmembrane region" description="Helical" evidence="12">
    <location>
        <begin position="31"/>
        <end position="50"/>
    </location>
</feature>
<feature type="transmembrane region" description="Helical" evidence="12">
    <location>
        <begin position="208"/>
        <end position="225"/>
    </location>
</feature>
<comment type="subcellular location">
    <subcellularLocation>
        <location evidence="1">Cell membrane</location>
        <topology evidence="1">Multi-pass membrane protein</topology>
    </subcellularLocation>
</comment>
<feature type="transmembrane region" description="Helical" evidence="12">
    <location>
        <begin position="335"/>
        <end position="362"/>
    </location>
</feature>
<feature type="transmembrane region" description="Helical" evidence="12">
    <location>
        <begin position="399"/>
        <end position="424"/>
    </location>
</feature>
<evidence type="ECO:0000256" key="7">
    <source>
        <dbReference type="ARBA" id="ARBA00022989"/>
    </source>
</evidence>
<evidence type="ECO:0000256" key="10">
    <source>
        <dbReference type="ARBA" id="ARBA00023136"/>
    </source>
</evidence>
<keyword evidence="11" id="KW-0739">Sodium transport</keyword>
<dbReference type="EMBL" id="CP158300">
    <property type="protein sequence ID" value="XBV87387.1"/>
    <property type="molecule type" value="Genomic_DNA"/>
</dbReference>
<reference evidence="14" key="1">
    <citation type="submission" date="2024-06" db="EMBL/GenBank/DDBJ databases">
        <title>Draft Genome Sequence of Deinococcus sonorensis Type Strain KR-87, a Biofilm Producing Representative of the Genus Deinococcus.</title>
        <authorList>
            <person name="Boren L.S."/>
            <person name="Grosso R.A."/>
            <person name="Hugenberg-Cox A.N."/>
            <person name="Hill J.T.E."/>
            <person name="Albert C.M."/>
            <person name="Tuohy J.M."/>
        </authorList>
    </citation>
    <scope>NUCLEOTIDE SEQUENCE</scope>
    <source>
        <strain evidence="14">KR-87</strain>
        <plasmid evidence="14">pDson02</plasmid>
    </source>
</reference>
<dbReference type="GO" id="GO:0015386">
    <property type="term" value="F:potassium:proton antiporter activity"/>
    <property type="evidence" value="ECO:0007669"/>
    <property type="project" value="TreeGrafter"/>
</dbReference>
<feature type="domain" description="Cation/H+ exchanger transmembrane" evidence="13">
    <location>
        <begin position="13"/>
        <end position="424"/>
    </location>
</feature>